<dbReference type="EMBL" id="DXCV01000088">
    <property type="protein sequence ID" value="HIY89444.1"/>
    <property type="molecule type" value="Genomic_DNA"/>
</dbReference>
<comment type="caution">
    <text evidence="1">The sequence shown here is derived from an EMBL/GenBank/DDBJ whole genome shotgun (WGS) entry which is preliminary data.</text>
</comment>
<gene>
    <name evidence="1" type="ORF">H9824_12200</name>
</gene>
<protein>
    <submittedName>
        <fullName evidence="1">Uncharacterized protein</fullName>
    </submittedName>
</protein>
<reference evidence="1" key="2">
    <citation type="submission" date="2021-04" db="EMBL/GenBank/DDBJ databases">
        <authorList>
            <person name="Gilroy R."/>
        </authorList>
    </citation>
    <scope>NUCLEOTIDE SEQUENCE</scope>
    <source>
        <strain evidence="1">Gambia2-208</strain>
    </source>
</reference>
<accession>A0A9D1ZJD2</accession>
<evidence type="ECO:0000313" key="2">
    <source>
        <dbReference type="Proteomes" id="UP000886851"/>
    </source>
</evidence>
<name>A0A9D1ZJD2_9BACE</name>
<proteinExistence type="predicted"/>
<dbReference type="AlphaFoldDB" id="A0A9D1ZJD2"/>
<evidence type="ECO:0000313" key="1">
    <source>
        <dbReference type="EMBL" id="HIY89444.1"/>
    </source>
</evidence>
<sequence>MERIDRNNIFVSAPGRPDVILINRPHRRHGVIWLSCSFSLGNRMGMVDSIDTLGYVRVNRVSKCEYGGAWIEVSCLLGPMECMERLMVDLPELMEEWL</sequence>
<organism evidence="1 2">
    <name type="scientific">Candidatus Bacteroides pullicola</name>
    <dbReference type="NCBI Taxonomy" id="2838475"/>
    <lineage>
        <taxon>Bacteria</taxon>
        <taxon>Pseudomonadati</taxon>
        <taxon>Bacteroidota</taxon>
        <taxon>Bacteroidia</taxon>
        <taxon>Bacteroidales</taxon>
        <taxon>Bacteroidaceae</taxon>
        <taxon>Bacteroides</taxon>
    </lineage>
</organism>
<dbReference type="Proteomes" id="UP000886851">
    <property type="component" value="Unassembled WGS sequence"/>
</dbReference>
<reference evidence="1" key="1">
    <citation type="journal article" date="2021" name="PeerJ">
        <title>Extensive microbial diversity within the chicken gut microbiome revealed by metagenomics and culture.</title>
        <authorList>
            <person name="Gilroy R."/>
            <person name="Ravi A."/>
            <person name="Getino M."/>
            <person name="Pursley I."/>
            <person name="Horton D.L."/>
            <person name="Alikhan N.F."/>
            <person name="Baker D."/>
            <person name="Gharbi K."/>
            <person name="Hall N."/>
            <person name="Watson M."/>
            <person name="Adriaenssens E.M."/>
            <person name="Foster-Nyarko E."/>
            <person name="Jarju S."/>
            <person name="Secka A."/>
            <person name="Antonio M."/>
            <person name="Oren A."/>
            <person name="Chaudhuri R.R."/>
            <person name="La Ragione R."/>
            <person name="Hildebrand F."/>
            <person name="Pallen M.J."/>
        </authorList>
    </citation>
    <scope>NUCLEOTIDE SEQUENCE</scope>
    <source>
        <strain evidence="1">Gambia2-208</strain>
    </source>
</reference>